<dbReference type="AlphaFoldDB" id="A0A431VDW8"/>
<evidence type="ECO:0000313" key="2">
    <source>
        <dbReference type="Proteomes" id="UP000277007"/>
    </source>
</evidence>
<organism evidence="1 2">
    <name type="scientific">Azospirillum griseum</name>
    <dbReference type="NCBI Taxonomy" id="2496639"/>
    <lineage>
        <taxon>Bacteria</taxon>
        <taxon>Pseudomonadati</taxon>
        <taxon>Pseudomonadota</taxon>
        <taxon>Alphaproteobacteria</taxon>
        <taxon>Rhodospirillales</taxon>
        <taxon>Azospirillaceae</taxon>
        <taxon>Azospirillum</taxon>
    </lineage>
</organism>
<name>A0A431VDW8_9PROT</name>
<gene>
    <name evidence="1" type="ORF">EJ903_17745</name>
</gene>
<dbReference type="OrthoDB" id="7933542at2"/>
<proteinExistence type="predicted"/>
<evidence type="ECO:0000313" key="1">
    <source>
        <dbReference type="EMBL" id="RTR17645.1"/>
    </source>
</evidence>
<dbReference type="Proteomes" id="UP000277007">
    <property type="component" value="Unassembled WGS sequence"/>
</dbReference>
<keyword evidence="2" id="KW-1185">Reference proteome</keyword>
<dbReference type="RefSeq" id="WP_126617912.1">
    <property type="nucleotide sequence ID" value="NZ_JBHUCY010000025.1"/>
</dbReference>
<protein>
    <submittedName>
        <fullName evidence="1">Uncharacterized protein</fullName>
    </submittedName>
</protein>
<dbReference type="EMBL" id="RXMA01000018">
    <property type="protein sequence ID" value="RTR17645.1"/>
    <property type="molecule type" value="Genomic_DNA"/>
</dbReference>
<reference evidence="1 2" key="1">
    <citation type="submission" date="2018-12" db="EMBL/GenBank/DDBJ databases">
        <authorList>
            <person name="Yang Y."/>
        </authorList>
    </citation>
    <scope>NUCLEOTIDE SEQUENCE [LARGE SCALE GENOMIC DNA]</scope>
    <source>
        <strain evidence="1 2">L-25-5w-1</strain>
    </source>
</reference>
<accession>A0A431VDW8</accession>
<comment type="caution">
    <text evidence="1">The sequence shown here is derived from an EMBL/GenBank/DDBJ whole genome shotgun (WGS) entry which is preliminary data.</text>
</comment>
<sequence>MARKKPPVDNGFQLFDVLYQDGARTSNRKVPTAGIDSYNADHSIRAFIEAQDRKIAELSGNPRGPIKTITPSDA</sequence>